<dbReference type="PATRIC" id="fig|765912.4.peg.2712"/>
<protein>
    <submittedName>
        <fullName evidence="6">Phosphotransferase system HPr (HPr) family protein</fullName>
    </submittedName>
</protein>
<dbReference type="HOGENOM" id="CLU_136230_1_1_6"/>
<evidence type="ECO:0000256" key="3">
    <source>
        <dbReference type="ARBA" id="ARBA00022490"/>
    </source>
</evidence>
<dbReference type="PRINTS" id="PR00107">
    <property type="entry name" value="PHOSPHOCPHPR"/>
</dbReference>
<proteinExistence type="inferred from homology"/>
<dbReference type="RefSeq" id="WP_015281609.1">
    <property type="nucleotide sequence ID" value="NC_019940.1"/>
</dbReference>
<dbReference type="KEGG" id="tmb:Thimo_2767"/>
<sequence length="89" mass="9460">MISKELKIINKLGLHARAAAKLVTCTSRFASQIQFTKDGRRVNGKSIMGVMMLAASQGSHINVEASGEDEEAAVAAIQALIGERFGEGE</sequence>
<feature type="domain" description="HPr" evidence="5">
    <location>
        <begin position="1"/>
        <end position="88"/>
    </location>
</feature>
<dbReference type="Gene3D" id="3.30.1340.10">
    <property type="entry name" value="HPr-like"/>
    <property type="match status" value="1"/>
</dbReference>
<dbReference type="InterPro" id="IPR050399">
    <property type="entry name" value="HPr"/>
</dbReference>
<gene>
    <name evidence="6" type="ORF">Thimo_2767</name>
</gene>
<evidence type="ECO:0000256" key="4">
    <source>
        <dbReference type="ARBA" id="ARBA00022683"/>
    </source>
</evidence>
<dbReference type="OrthoDB" id="9798965at2"/>
<dbReference type="eggNOG" id="COG1925">
    <property type="taxonomic scope" value="Bacteria"/>
</dbReference>
<evidence type="ECO:0000256" key="1">
    <source>
        <dbReference type="ARBA" id="ARBA00004496"/>
    </source>
</evidence>
<accession>L0H0A6</accession>
<evidence type="ECO:0000313" key="6">
    <source>
        <dbReference type="EMBL" id="AGA91477.1"/>
    </source>
</evidence>
<dbReference type="Proteomes" id="UP000010816">
    <property type="component" value="Chromosome"/>
</dbReference>
<dbReference type="InterPro" id="IPR002114">
    <property type="entry name" value="PTS_HPr_Ser_P_site"/>
</dbReference>
<keyword evidence="6" id="KW-0808">Transferase</keyword>
<organism evidence="6 7">
    <name type="scientific">Thioflavicoccus mobilis 8321</name>
    <dbReference type="NCBI Taxonomy" id="765912"/>
    <lineage>
        <taxon>Bacteria</taxon>
        <taxon>Pseudomonadati</taxon>
        <taxon>Pseudomonadota</taxon>
        <taxon>Gammaproteobacteria</taxon>
        <taxon>Chromatiales</taxon>
        <taxon>Chromatiaceae</taxon>
        <taxon>Thioflavicoccus</taxon>
    </lineage>
</organism>
<keyword evidence="3" id="KW-0963">Cytoplasm</keyword>
<dbReference type="PROSITE" id="PS00589">
    <property type="entry name" value="PTS_HPR_SER"/>
    <property type="match status" value="1"/>
</dbReference>
<evidence type="ECO:0000259" key="5">
    <source>
        <dbReference type="PROSITE" id="PS51350"/>
    </source>
</evidence>
<dbReference type="STRING" id="765912.Thimo_2767"/>
<dbReference type="SUPFAM" id="SSF55594">
    <property type="entry name" value="HPr-like"/>
    <property type="match status" value="1"/>
</dbReference>
<dbReference type="NCBIfam" id="TIGR01003">
    <property type="entry name" value="PTS_HPr_family"/>
    <property type="match status" value="1"/>
</dbReference>
<comment type="subcellular location">
    <subcellularLocation>
        <location evidence="1">Cytoplasm</location>
    </subcellularLocation>
</comment>
<comment type="similarity">
    <text evidence="2">Belongs to the HPr family.</text>
</comment>
<dbReference type="InterPro" id="IPR000032">
    <property type="entry name" value="HPr-like"/>
</dbReference>
<dbReference type="InterPro" id="IPR001020">
    <property type="entry name" value="PTS_HPr_His_P_site"/>
</dbReference>
<dbReference type="GO" id="GO:0009401">
    <property type="term" value="P:phosphoenolpyruvate-dependent sugar phosphotransferase system"/>
    <property type="evidence" value="ECO:0007669"/>
    <property type="project" value="UniProtKB-KW"/>
</dbReference>
<dbReference type="GO" id="GO:0016740">
    <property type="term" value="F:transferase activity"/>
    <property type="evidence" value="ECO:0007669"/>
    <property type="project" value="UniProtKB-KW"/>
</dbReference>
<evidence type="ECO:0000256" key="2">
    <source>
        <dbReference type="ARBA" id="ARBA00010736"/>
    </source>
</evidence>
<evidence type="ECO:0000313" key="7">
    <source>
        <dbReference type="Proteomes" id="UP000010816"/>
    </source>
</evidence>
<dbReference type="PROSITE" id="PS00369">
    <property type="entry name" value="PTS_HPR_HIS"/>
    <property type="match status" value="1"/>
</dbReference>
<dbReference type="InterPro" id="IPR035895">
    <property type="entry name" value="HPr-like_sf"/>
</dbReference>
<dbReference type="PANTHER" id="PTHR33705:SF2">
    <property type="entry name" value="PHOSPHOCARRIER PROTEIN NPR"/>
    <property type="match status" value="1"/>
</dbReference>
<dbReference type="EMBL" id="CP003051">
    <property type="protein sequence ID" value="AGA91477.1"/>
    <property type="molecule type" value="Genomic_DNA"/>
</dbReference>
<dbReference type="GO" id="GO:0005737">
    <property type="term" value="C:cytoplasm"/>
    <property type="evidence" value="ECO:0007669"/>
    <property type="project" value="UniProtKB-SubCell"/>
</dbReference>
<keyword evidence="7" id="KW-1185">Reference proteome</keyword>
<dbReference type="CDD" id="cd00367">
    <property type="entry name" value="PTS-HPr_like"/>
    <property type="match status" value="1"/>
</dbReference>
<dbReference type="AlphaFoldDB" id="L0H0A6"/>
<reference evidence="6 7" key="1">
    <citation type="submission" date="2011-09" db="EMBL/GenBank/DDBJ databases">
        <title>Complete sequence of chromosome of Thioflavicoccus mobilis 8321.</title>
        <authorList>
            <consortium name="US DOE Joint Genome Institute"/>
            <person name="Lucas S."/>
            <person name="Han J."/>
            <person name="Lapidus A."/>
            <person name="Cheng J.-F."/>
            <person name="Goodwin L."/>
            <person name="Pitluck S."/>
            <person name="Peters L."/>
            <person name="Ovchinnikova G."/>
            <person name="Lu M."/>
            <person name="Detter J.C."/>
            <person name="Han C."/>
            <person name="Tapia R."/>
            <person name="Land M."/>
            <person name="Hauser L."/>
            <person name="Kyrpides N."/>
            <person name="Ivanova N."/>
            <person name="Pagani I."/>
            <person name="Vogl K."/>
            <person name="Liu Z."/>
            <person name="Imhoff J."/>
            <person name="Thiel V."/>
            <person name="Frigaard N.-U."/>
            <person name="Bryant D."/>
            <person name="Woyke T."/>
        </authorList>
    </citation>
    <scope>NUCLEOTIDE SEQUENCE [LARGE SCALE GENOMIC DNA]</scope>
    <source>
        <strain evidence="6 7">8321</strain>
    </source>
</reference>
<name>L0H0A6_9GAMM</name>
<dbReference type="PROSITE" id="PS51350">
    <property type="entry name" value="PTS_HPR_DOM"/>
    <property type="match status" value="1"/>
</dbReference>
<dbReference type="PANTHER" id="PTHR33705">
    <property type="entry name" value="PHOSPHOCARRIER PROTEIN HPR"/>
    <property type="match status" value="1"/>
</dbReference>
<keyword evidence="4" id="KW-0598">Phosphotransferase system</keyword>
<dbReference type="Pfam" id="PF00381">
    <property type="entry name" value="PTS-HPr"/>
    <property type="match status" value="1"/>
</dbReference>